<evidence type="ECO:0000313" key="3">
    <source>
        <dbReference type="Proteomes" id="UP000450457"/>
    </source>
</evidence>
<dbReference type="RefSeq" id="WP_160914627.1">
    <property type="nucleotide sequence ID" value="NZ_WMFA01000004.1"/>
</dbReference>
<dbReference type="Pfam" id="PF09369">
    <property type="entry name" value="MZB"/>
    <property type="match status" value="1"/>
</dbReference>
<protein>
    <submittedName>
        <fullName evidence="2">DUF1998 domain-containing protein</fullName>
    </submittedName>
</protein>
<gene>
    <name evidence="2" type="ORF">GLW00_12765</name>
</gene>
<sequence length="572" mass="65535">MNSKSPGGMRPSQIVTTFGPGSLIDFKNDSVMVMGLQDWVEQEGYYKRLNEPRLSARLNISSFLEPKSSKGKGGIPVISFPKYRVCSKCGSLRKNFNRDRYRFFCDCSGKKITAYPARLIMACEDGHIDDFPWAEWAHKGKDNVCEHPDLYLKTRGSSSALDDINIECKSCKKGFNTLSGALKKDALESVLGKCDGSSPWKRQKSSRCDKVPRGLQRGASNVYFSSSISALSIPPWTDDLQELVSSKWKDIVDIIQEEGFSELKSGLKYIFRGVSQEELDNIYDIIKQQYKMGQEKEDIRYEEWKAFQEDKKITKHFHIEEEAVHQSIQQYISRIVLVHRLREVRALRGFTRIDYPDPNNETSVSYSYLSRNADIDWLPAVEISGEGLFIQLNEDELKSWEKMIKEKNRYNKLLKRYENWRTEKDWGSDSRFTERFILLHSLSHALIRELSLSCGYSSNSIREKVYCDTDMYGILLYTGSPDSDGSLGGIIQQGRKEQFHKLLKQSILRSKVCTSDPLCSEAENVVESRLNLSACHACSLVSETSCEWSNILLDRLSLFKSNNNDFGFFHSI</sequence>
<dbReference type="NCBIfam" id="NF038324">
    <property type="entry name" value="DrmB_fam"/>
    <property type="match status" value="1"/>
</dbReference>
<evidence type="ECO:0000313" key="2">
    <source>
        <dbReference type="EMBL" id="MYL71731.1"/>
    </source>
</evidence>
<organism evidence="2 3">
    <name type="scientific">Halobacillus litoralis</name>
    <dbReference type="NCBI Taxonomy" id="45668"/>
    <lineage>
        <taxon>Bacteria</taxon>
        <taxon>Bacillati</taxon>
        <taxon>Bacillota</taxon>
        <taxon>Bacilli</taxon>
        <taxon>Bacillales</taxon>
        <taxon>Bacillaceae</taxon>
        <taxon>Halobacillus</taxon>
    </lineage>
</organism>
<proteinExistence type="predicted"/>
<evidence type="ECO:0000259" key="1">
    <source>
        <dbReference type="Pfam" id="PF09369"/>
    </source>
</evidence>
<dbReference type="InterPro" id="IPR047721">
    <property type="entry name" value="DrmB"/>
</dbReference>
<reference evidence="2 3" key="1">
    <citation type="submission" date="2019-11" db="EMBL/GenBank/DDBJ databases">
        <title>Genome sequences of 17 halophilic strains isolated from different environments.</title>
        <authorList>
            <person name="Furrow R.E."/>
        </authorList>
    </citation>
    <scope>NUCLEOTIDE SEQUENCE [LARGE SCALE GENOMIC DNA]</scope>
    <source>
        <strain evidence="2 3">SL-4</strain>
    </source>
</reference>
<dbReference type="OrthoDB" id="9134227at2"/>
<dbReference type="EMBL" id="WMFA01000004">
    <property type="protein sequence ID" value="MYL71731.1"/>
    <property type="molecule type" value="Genomic_DNA"/>
</dbReference>
<feature type="domain" description="MrfA-like Zn-binding" evidence="1">
    <location>
        <begin position="442"/>
        <end position="538"/>
    </location>
</feature>
<dbReference type="AlphaFoldDB" id="A0A845FD12"/>
<dbReference type="Proteomes" id="UP000450457">
    <property type="component" value="Unassembled WGS sequence"/>
</dbReference>
<accession>A0A845FD12</accession>
<comment type="caution">
    <text evidence="2">The sequence shown here is derived from an EMBL/GenBank/DDBJ whole genome shotgun (WGS) entry which is preliminary data.</text>
</comment>
<dbReference type="InterPro" id="IPR018973">
    <property type="entry name" value="MZB"/>
</dbReference>
<name>A0A845FD12_9BACI</name>
<dbReference type="GeneID" id="78007875"/>